<evidence type="ECO:0000256" key="2">
    <source>
        <dbReference type="ARBA" id="ARBA00004236"/>
    </source>
</evidence>
<dbReference type="PANTHER" id="PTHR11920:SF503">
    <property type="entry name" value="RECEPTOR-TYPE GUANYLATE CYCLASE GCY-9"/>
    <property type="match status" value="1"/>
</dbReference>
<comment type="caution">
    <text evidence="22">The sequence shown here is derived from an EMBL/GenBank/DDBJ whole genome shotgun (WGS) entry which is preliminary data.</text>
</comment>
<dbReference type="Proteomes" id="UP000580250">
    <property type="component" value="Unassembled WGS sequence"/>
</dbReference>
<feature type="transmembrane region" description="Helical" evidence="19">
    <location>
        <begin position="456"/>
        <end position="477"/>
    </location>
</feature>
<evidence type="ECO:0000256" key="18">
    <source>
        <dbReference type="SAM" id="MobiDB-lite"/>
    </source>
</evidence>
<keyword evidence="5" id="KW-1003">Cell membrane</keyword>
<gene>
    <name evidence="22" type="ORF">MENT_LOCUS25703</name>
</gene>
<comment type="similarity">
    <text evidence="15">Belongs to the adenylyl cyclase class-4/guanylyl cyclase family.</text>
</comment>
<dbReference type="PROSITE" id="PS50125">
    <property type="entry name" value="GUANYLATE_CYCLASE_2"/>
    <property type="match status" value="1"/>
</dbReference>
<keyword evidence="8" id="KW-0547">Nucleotide-binding</keyword>
<dbReference type="GO" id="GO:0004383">
    <property type="term" value="F:guanylate cyclase activity"/>
    <property type="evidence" value="ECO:0007669"/>
    <property type="project" value="UniProtKB-EC"/>
</dbReference>
<dbReference type="AlphaFoldDB" id="A0A6V7VGL2"/>
<feature type="domain" description="Guanylate cyclase" evidence="21">
    <location>
        <begin position="945"/>
        <end position="1075"/>
    </location>
</feature>
<evidence type="ECO:0000259" key="20">
    <source>
        <dbReference type="PROSITE" id="PS50011"/>
    </source>
</evidence>
<evidence type="ECO:0000256" key="17">
    <source>
        <dbReference type="SAM" id="Coils"/>
    </source>
</evidence>
<dbReference type="GO" id="GO:0005524">
    <property type="term" value="F:ATP binding"/>
    <property type="evidence" value="ECO:0007669"/>
    <property type="project" value="InterPro"/>
</dbReference>
<dbReference type="Gene3D" id="1.10.510.10">
    <property type="entry name" value="Transferase(Phosphotransferase) domain 1"/>
    <property type="match status" value="2"/>
</dbReference>
<dbReference type="InterPro" id="IPR011009">
    <property type="entry name" value="Kinase-like_dom_sf"/>
</dbReference>
<evidence type="ECO:0000256" key="10">
    <source>
        <dbReference type="ARBA" id="ARBA00023136"/>
    </source>
</evidence>
<evidence type="ECO:0000256" key="1">
    <source>
        <dbReference type="ARBA" id="ARBA00001436"/>
    </source>
</evidence>
<dbReference type="GO" id="GO:0035556">
    <property type="term" value="P:intracellular signal transduction"/>
    <property type="evidence" value="ECO:0007669"/>
    <property type="project" value="InterPro"/>
</dbReference>
<evidence type="ECO:0000256" key="13">
    <source>
        <dbReference type="ARBA" id="ARBA00023239"/>
    </source>
</evidence>
<dbReference type="Pfam" id="PF01094">
    <property type="entry name" value="ANF_receptor"/>
    <property type="match status" value="1"/>
</dbReference>
<dbReference type="Gene3D" id="3.40.50.2300">
    <property type="match status" value="2"/>
</dbReference>
<protein>
    <recommendedName>
        <fullName evidence="4 16">Guanylate cyclase</fullName>
        <ecNumber evidence="4 16">4.6.1.2</ecNumber>
    </recommendedName>
</protein>
<dbReference type="InterPro" id="IPR001054">
    <property type="entry name" value="A/G_cyclase"/>
</dbReference>
<accession>A0A6V7VGL2</accession>
<evidence type="ECO:0000256" key="19">
    <source>
        <dbReference type="SAM" id="Phobius"/>
    </source>
</evidence>
<comment type="catalytic activity">
    <reaction evidence="1 16">
        <text>GTP = 3',5'-cyclic GMP + diphosphate</text>
        <dbReference type="Rhea" id="RHEA:13665"/>
        <dbReference type="ChEBI" id="CHEBI:33019"/>
        <dbReference type="ChEBI" id="CHEBI:37565"/>
        <dbReference type="ChEBI" id="CHEBI:57746"/>
        <dbReference type="EC" id="4.6.1.2"/>
    </reaction>
</comment>
<dbReference type="SMART" id="SM00044">
    <property type="entry name" value="CYCc"/>
    <property type="match status" value="1"/>
</dbReference>
<evidence type="ECO:0000256" key="3">
    <source>
        <dbReference type="ARBA" id="ARBA00004479"/>
    </source>
</evidence>
<dbReference type="Gene3D" id="3.30.70.1230">
    <property type="entry name" value="Nucleotide cyclase"/>
    <property type="match status" value="1"/>
</dbReference>
<dbReference type="EMBL" id="CAJEWN010000228">
    <property type="protein sequence ID" value="CAD2174057.1"/>
    <property type="molecule type" value="Genomic_DNA"/>
</dbReference>
<reference evidence="22 23" key="1">
    <citation type="submission" date="2020-08" db="EMBL/GenBank/DDBJ databases">
        <authorList>
            <person name="Koutsovoulos G."/>
            <person name="Danchin GJ E."/>
        </authorList>
    </citation>
    <scope>NUCLEOTIDE SEQUENCE [LARGE SCALE GENOMIC DNA]</scope>
</reference>
<dbReference type="InterPro" id="IPR028082">
    <property type="entry name" value="Peripla_BP_I"/>
</dbReference>
<dbReference type="CDD" id="cd07302">
    <property type="entry name" value="CHD"/>
    <property type="match status" value="1"/>
</dbReference>
<feature type="compositionally biased region" description="Low complexity" evidence="18">
    <location>
        <begin position="508"/>
        <end position="521"/>
    </location>
</feature>
<evidence type="ECO:0000256" key="4">
    <source>
        <dbReference type="ARBA" id="ARBA00012202"/>
    </source>
</evidence>
<proteinExistence type="inferred from homology"/>
<keyword evidence="7" id="KW-0732">Signal</keyword>
<dbReference type="InterPro" id="IPR050401">
    <property type="entry name" value="Cyclic_nucleotide_synthase"/>
</dbReference>
<dbReference type="InterPro" id="IPR018297">
    <property type="entry name" value="A/G_cyclase_CS"/>
</dbReference>
<keyword evidence="10 19" id="KW-0472">Membrane</keyword>
<organism evidence="22 23">
    <name type="scientific">Meloidogyne enterolobii</name>
    <name type="common">Root-knot nematode worm</name>
    <name type="synonym">Meloidogyne mayaguensis</name>
    <dbReference type="NCBI Taxonomy" id="390850"/>
    <lineage>
        <taxon>Eukaryota</taxon>
        <taxon>Metazoa</taxon>
        <taxon>Ecdysozoa</taxon>
        <taxon>Nematoda</taxon>
        <taxon>Chromadorea</taxon>
        <taxon>Rhabditida</taxon>
        <taxon>Tylenchina</taxon>
        <taxon>Tylenchomorpha</taxon>
        <taxon>Tylenchoidea</taxon>
        <taxon>Meloidogynidae</taxon>
        <taxon>Meloidogyninae</taxon>
        <taxon>Meloidogyne</taxon>
    </lineage>
</organism>
<evidence type="ECO:0000256" key="7">
    <source>
        <dbReference type="ARBA" id="ARBA00022729"/>
    </source>
</evidence>
<keyword evidence="14 16" id="KW-0141">cGMP biosynthesis</keyword>
<dbReference type="PANTHER" id="PTHR11920">
    <property type="entry name" value="GUANYLYL CYCLASE"/>
    <property type="match status" value="1"/>
</dbReference>
<dbReference type="GO" id="GO:0001653">
    <property type="term" value="F:peptide receptor activity"/>
    <property type="evidence" value="ECO:0007669"/>
    <property type="project" value="TreeGrafter"/>
</dbReference>
<feature type="domain" description="Protein kinase" evidence="20">
    <location>
        <begin position="527"/>
        <end position="873"/>
    </location>
</feature>
<dbReference type="InterPro" id="IPR029787">
    <property type="entry name" value="Nucleotide_cyclase"/>
</dbReference>
<dbReference type="GO" id="GO:0007606">
    <property type="term" value="P:sensory perception of chemical stimulus"/>
    <property type="evidence" value="ECO:0007669"/>
    <property type="project" value="UniProtKB-ARBA"/>
</dbReference>
<dbReference type="CDD" id="cd06352">
    <property type="entry name" value="PBP1_NPR_GC-like"/>
    <property type="match status" value="1"/>
</dbReference>
<evidence type="ECO:0000256" key="11">
    <source>
        <dbReference type="ARBA" id="ARBA00023170"/>
    </source>
</evidence>
<dbReference type="OrthoDB" id="1890790at2759"/>
<dbReference type="Pfam" id="PF00211">
    <property type="entry name" value="Guanylate_cyc"/>
    <property type="match status" value="1"/>
</dbReference>
<keyword evidence="13 15" id="KW-0456">Lyase</keyword>
<feature type="coiled-coil region" evidence="17">
    <location>
        <begin position="882"/>
        <end position="920"/>
    </location>
</feature>
<evidence type="ECO:0000256" key="5">
    <source>
        <dbReference type="ARBA" id="ARBA00022475"/>
    </source>
</evidence>
<keyword evidence="6 19" id="KW-0812">Transmembrane</keyword>
<evidence type="ECO:0000256" key="16">
    <source>
        <dbReference type="RuleBase" id="RU003431"/>
    </source>
</evidence>
<keyword evidence="9 19" id="KW-1133">Transmembrane helix</keyword>
<evidence type="ECO:0000256" key="9">
    <source>
        <dbReference type="ARBA" id="ARBA00022989"/>
    </source>
</evidence>
<dbReference type="InterPro" id="IPR001828">
    <property type="entry name" value="ANF_lig-bd_rcpt"/>
</dbReference>
<dbReference type="FunFam" id="3.30.70.1230:FF:000050">
    <property type="entry name" value="Guanylate cyclase"/>
    <property type="match status" value="1"/>
</dbReference>
<evidence type="ECO:0000256" key="12">
    <source>
        <dbReference type="ARBA" id="ARBA00023180"/>
    </source>
</evidence>
<name>A0A6V7VGL2_MELEN</name>
<evidence type="ECO:0000256" key="6">
    <source>
        <dbReference type="ARBA" id="ARBA00022692"/>
    </source>
</evidence>
<evidence type="ECO:0000313" key="22">
    <source>
        <dbReference type="EMBL" id="CAD2174057.1"/>
    </source>
</evidence>
<dbReference type="GO" id="GO:0007168">
    <property type="term" value="P:receptor guanylyl cyclase signaling pathway"/>
    <property type="evidence" value="ECO:0007669"/>
    <property type="project" value="TreeGrafter"/>
</dbReference>
<sequence length="1141" mass="130609">MAKKPPKIFKFFLIPPIFILFLIASGKTNIVIKVAHLQPNNPNILHEPQILEMCYNDMKERSILPREIKLQFYTMESCTRFSGVEHAAYLHYMKNTSIYFGPGCNNEMLIIGRLVSRWNVPIIAHLSGDDALSDRAVFDTLGSVALTSATEMARATLTFLQLYGWKQVGLVRPSMHFERLALHSLRNYLKDANIEINAEIELDPYMTPDEIIATGRLRHLKNRARVIIVEMGMDLHSAKSFMIAALRSHLKTPEYVYIIPWLAHLHDHYPWEATNIEKSETRVAFDDAIVITAHGYDKKFIEDFELRLNKVTGVISTYYATLSYMSLYDALFLYGLAVRDAYEETKNQSVFLDGLYIWKKMTARQFIGVTGQVLINNKAIRVPSYATYHTKNGTMKIVVELTARLGDRLKCAMSENDCSEHVAHETMSHYYSTADGAMPPDMPKCGFDGGLCDYTFFYVLFGVILFLGVTIPTGYYLHMKEKERMLYDMTWRIPREQVRLLEVRGGKSKSTSMGKSMSMQSRSAESHSYDESIGSKANSRLQAKQAVANGVKCAYKRYQQTRNISFNKHDLSRLKELKIMENENLNKFYGICFNQQNEFICLWILCQRGSLEDVLFNTDLKIGKNFQASFAKDVVKGLFFLHNSILRMHGSLCLQNCLVDSNWNVKLTNFVTDELCGDKLRHNELKYMMDSEIEREKQKKRREKEEKKREKQKEREREGKERRDVSSSESLEDQKLEEAIVNDKVRDQANMKKYVQYAPEIIREFLSAKHLPIGTQASDIYSCGMVLYQILFKLEPFVEKNLSPQKLLNRIAMANDNDQIIRPIFPNQVQTVANPAEEAYNLQLLSALEACWLEIPEMRPNIKRLKAIVNANLKSTGSGSLVDQMMKMMEDYTANLELLVKERTQLLEEAQQQADRLLKNMLPSTIADDLKAGRPVPPQLYTNSTVLFSDIRGFSRMAANSTPYQVVAFLNDMFSGFDAIIAKHDAFKVETIGHTYMVVSGVPRENGNLHVQHIADIALKMRTFVSNFKVGHRPEEIIMVRIGFHSGSVAAGVVGLAAPRYCLFGDTVNMASRMESTGLANKIQISESSFNLLKCFFQQFIAVERGKVEIKGKGECTTYFWMERTNIQHKQILCNKERSKF</sequence>
<dbReference type="Pfam" id="PF07714">
    <property type="entry name" value="PK_Tyr_Ser-Thr"/>
    <property type="match status" value="1"/>
</dbReference>
<keyword evidence="12" id="KW-0325">Glycoprotein</keyword>
<dbReference type="SMART" id="SM00220">
    <property type="entry name" value="S_TKc"/>
    <property type="match status" value="1"/>
</dbReference>
<dbReference type="EC" id="4.6.1.2" evidence="4 16"/>
<evidence type="ECO:0000259" key="21">
    <source>
        <dbReference type="PROSITE" id="PS50125"/>
    </source>
</evidence>
<dbReference type="InterPro" id="IPR000719">
    <property type="entry name" value="Prot_kinase_dom"/>
</dbReference>
<evidence type="ECO:0000256" key="8">
    <source>
        <dbReference type="ARBA" id="ARBA00022741"/>
    </source>
</evidence>
<dbReference type="SUPFAM" id="SSF56112">
    <property type="entry name" value="Protein kinase-like (PK-like)"/>
    <property type="match status" value="1"/>
</dbReference>
<dbReference type="PROSITE" id="PS00452">
    <property type="entry name" value="GUANYLATE_CYCLASE_1"/>
    <property type="match status" value="1"/>
</dbReference>
<dbReference type="SUPFAM" id="SSF55073">
    <property type="entry name" value="Nucleotide cyclase"/>
    <property type="match status" value="1"/>
</dbReference>
<dbReference type="GO" id="GO:0004672">
    <property type="term" value="F:protein kinase activity"/>
    <property type="evidence" value="ECO:0007669"/>
    <property type="project" value="InterPro"/>
</dbReference>
<evidence type="ECO:0000256" key="15">
    <source>
        <dbReference type="RuleBase" id="RU000405"/>
    </source>
</evidence>
<dbReference type="GO" id="GO:0005886">
    <property type="term" value="C:plasma membrane"/>
    <property type="evidence" value="ECO:0007669"/>
    <property type="project" value="UniProtKB-SubCell"/>
</dbReference>
<dbReference type="SUPFAM" id="SSF53822">
    <property type="entry name" value="Periplasmic binding protein-like I"/>
    <property type="match status" value="1"/>
</dbReference>
<dbReference type="InterPro" id="IPR001245">
    <property type="entry name" value="Ser-Thr/Tyr_kinase_cat_dom"/>
</dbReference>
<feature type="region of interest" description="Disordered" evidence="18">
    <location>
        <begin position="693"/>
        <end position="731"/>
    </location>
</feature>
<feature type="region of interest" description="Disordered" evidence="18">
    <location>
        <begin position="504"/>
        <end position="523"/>
    </location>
</feature>
<evidence type="ECO:0000313" key="23">
    <source>
        <dbReference type="Proteomes" id="UP000580250"/>
    </source>
</evidence>
<keyword evidence="17" id="KW-0175">Coiled coil</keyword>
<dbReference type="GO" id="GO:0004016">
    <property type="term" value="F:adenylate cyclase activity"/>
    <property type="evidence" value="ECO:0007669"/>
    <property type="project" value="TreeGrafter"/>
</dbReference>
<dbReference type="PROSITE" id="PS50011">
    <property type="entry name" value="PROTEIN_KINASE_DOM"/>
    <property type="match status" value="1"/>
</dbReference>
<comment type="subcellular location">
    <subcellularLocation>
        <location evidence="2">Cell membrane</location>
    </subcellularLocation>
    <subcellularLocation>
        <location evidence="3">Membrane</location>
        <topology evidence="3">Single-pass type I membrane protein</topology>
    </subcellularLocation>
</comment>
<keyword evidence="11" id="KW-0675">Receptor</keyword>
<evidence type="ECO:0000256" key="14">
    <source>
        <dbReference type="ARBA" id="ARBA00023293"/>
    </source>
</evidence>